<evidence type="ECO:0000313" key="3">
    <source>
        <dbReference type="Proteomes" id="UP000605670"/>
    </source>
</evidence>
<evidence type="ECO:0000313" key="2">
    <source>
        <dbReference type="EMBL" id="GGF43996.1"/>
    </source>
</evidence>
<dbReference type="EMBL" id="BMEM01000001">
    <property type="protein sequence ID" value="GGF43996.1"/>
    <property type="molecule type" value="Genomic_DNA"/>
</dbReference>
<name>A0A917BJN6_9MICO</name>
<dbReference type="CDD" id="cd02440">
    <property type="entry name" value="AdoMet_MTases"/>
    <property type="match status" value="1"/>
</dbReference>
<dbReference type="PANTHER" id="PTHR43591">
    <property type="entry name" value="METHYLTRANSFERASE"/>
    <property type="match status" value="1"/>
</dbReference>
<reference evidence="2" key="1">
    <citation type="journal article" date="2014" name="Int. J. Syst. Evol. Microbiol.">
        <title>Complete genome sequence of Corynebacterium casei LMG S-19264T (=DSM 44701T), isolated from a smear-ripened cheese.</title>
        <authorList>
            <consortium name="US DOE Joint Genome Institute (JGI-PGF)"/>
            <person name="Walter F."/>
            <person name="Albersmeier A."/>
            <person name="Kalinowski J."/>
            <person name="Ruckert C."/>
        </authorList>
    </citation>
    <scope>NUCLEOTIDE SEQUENCE</scope>
    <source>
        <strain evidence="2">CGMCC 1.12160</strain>
    </source>
</reference>
<sequence length="262" mass="28002">MGDESSTFFTAGGDAYENFMGRYSRPLAPLLADLAGVVPGLVALDVGCGTGVLTSELVRRLGAEHVAGTDPSPMLQTARSRLSAVDLRAGYAEALPFGDDSFDVTLAQLVLHFVDDPEQAVAEMRRVTLPGGRVATCVWDDGGGMSMISAFVDALEDMEVAFPDRLRRWPLGRAGEQSALLEEAGLTSVREEMLTVRTRYESLDELWDILLGGAGPVGAHVLTLSEEERQLVHDAYRRRLGSPTGTFPLEAVAHAAVGTVPS</sequence>
<keyword evidence="2" id="KW-0489">Methyltransferase</keyword>
<organism evidence="2 3">
    <name type="scientific">Ornithinimicrobium tianjinense</name>
    <dbReference type="NCBI Taxonomy" id="1195761"/>
    <lineage>
        <taxon>Bacteria</taxon>
        <taxon>Bacillati</taxon>
        <taxon>Actinomycetota</taxon>
        <taxon>Actinomycetes</taxon>
        <taxon>Micrococcales</taxon>
        <taxon>Ornithinimicrobiaceae</taxon>
        <taxon>Ornithinimicrobium</taxon>
    </lineage>
</organism>
<dbReference type="InterPro" id="IPR013216">
    <property type="entry name" value="Methyltransf_11"/>
</dbReference>
<gene>
    <name evidence="2" type="ORF">GCM10011366_09700</name>
</gene>
<dbReference type="InterPro" id="IPR029063">
    <property type="entry name" value="SAM-dependent_MTases_sf"/>
</dbReference>
<feature type="domain" description="Methyltransferase type 11" evidence="1">
    <location>
        <begin position="44"/>
        <end position="135"/>
    </location>
</feature>
<evidence type="ECO:0000259" key="1">
    <source>
        <dbReference type="Pfam" id="PF08241"/>
    </source>
</evidence>
<keyword evidence="3" id="KW-1185">Reference proteome</keyword>
<accession>A0A917BJN6</accession>
<keyword evidence="2" id="KW-0808">Transferase</keyword>
<dbReference type="PANTHER" id="PTHR43591:SF24">
    <property type="entry name" value="2-METHOXY-6-POLYPRENYL-1,4-BENZOQUINOL METHYLASE, MITOCHONDRIAL"/>
    <property type="match status" value="1"/>
</dbReference>
<dbReference type="Gene3D" id="3.40.50.150">
    <property type="entry name" value="Vaccinia Virus protein VP39"/>
    <property type="match status" value="1"/>
</dbReference>
<dbReference type="AlphaFoldDB" id="A0A917BJN6"/>
<protein>
    <submittedName>
        <fullName evidence="2">SAM-dependent methyltransferase</fullName>
    </submittedName>
</protein>
<dbReference type="SUPFAM" id="SSF53335">
    <property type="entry name" value="S-adenosyl-L-methionine-dependent methyltransferases"/>
    <property type="match status" value="1"/>
</dbReference>
<dbReference type="Proteomes" id="UP000605670">
    <property type="component" value="Unassembled WGS sequence"/>
</dbReference>
<proteinExistence type="predicted"/>
<reference evidence="2" key="2">
    <citation type="submission" date="2020-09" db="EMBL/GenBank/DDBJ databases">
        <authorList>
            <person name="Sun Q."/>
            <person name="Zhou Y."/>
        </authorList>
    </citation>
    <scope>NUCLEOTIDE SEQUENCE</scope>
    <source>
        <strain evidence="2">CGMCC 1.12160</strain>
    </source>
</reference>
<dbReference type="Pfam" id="PF08241">
    <property type="entry name" value="Methyltransf_11"/>
    <property type="match status" value="1"/>
</dbReference>
<dbReference type="GO" id="GO:0032259">
    <property type="term" value="P:methylation"/>
    <property type="evidence" value="ECO:0007669"/>
    <property type="project" value="UniProtKB-KW"/>
</dbReference>
<comment type="caution">
    <text evidence="2">The sequence shown here is derived from an EMBL/GenBank/DDBJ whole genome shotgun (WGS) entry which is preliminary data.</text>
</comment>
<dbReference type="GO" id="GO:0008757">
    <property type="term" value="F:S-adenosylmethionine-dependent methyltransferase activity"/>
    <property type="evidence" value="ECO:0007669"/>
    <property type="project" value="InterPro"/>
</dbReference>
<dbReference type="RefSeq" id="WP_188428429.1">
    <property type="nucleotide sequence ID" value="NZ_BAABKH010000005.1"/>
</dbReference>